<evidence type="ECO:0000313" key="2">
    <source>
        <dbReference type="Proteomes" id="UP000297729"/>
    </source>
</evidence>
<dbReference type="Pfam" id="PF05015">
    <property type="entry name" value="HigB-like_toxin"/>
    <property type="match status" value="1"/>
</dbReference>
<dbReference type="InterPro" id="IPR035093">
    <property type="entry name" value="RelE/ParE_toxin_dom_sf"/>
</dbReference>
<evidence type="ECO:0000313" key="1">
    <source>
        <dbReference type="EMBL" id="TFW13916.1"/>
    </source>
</evidence>
<dbReference type="RefSeq" id="WP_135204810.1">
    <property type="nucleotide sequence ID" value="NZ_SPVG01000265.1"/>
</dbReference>
<comment type="caution">
    <text evidence="1">The sequence shown here is derived from an EMBL/GenBank/DDBJ whole genome shotgun (WGS) entry which is preliminary data.</text>
</comment>
<keyword evidence="2" id="KW-1185">Reference proteome</keyword>
<dbReference type="InterPro" id="IPR007711">
    <property type="entry name" value="HigB-1"/>
</dbReference>
<accession>A0A4Y9S1K8</accession>
<dbReference type="AlphaFoldDB" id="A0A4Y9S1K8"/>
<gene>
    <name evidence="1" type="ORF">E4L98_27925</name>
</gene>
<organism evidence="1 2">
    <name type="scientific">Duganella callida</name>
    <dbReference type="NCBI Taxonomy" id="2561932"/>
    <lineage>
        <taxon>Bacteria</taxon>
        <taxon>Pseudomonadati</taxon>
        <taxon>Pseudomonadota</taxon>
        <taxon>Betaproteobacteria</taxon>
        <taxon>Burkholderiales</taxon>
        <taxon>Oxalobacteraceae</taxon>
        <taxon>Telluria group</taxon>
        <taxon>Duganella</taxon>
    </lineage>
</organism>
<sequence length="126" mass="14613">MRKAQPFRLGFCVLARGLESQQVDRYPDNGYYFCMSIQSFACPDTEALFTSGKSRRFVNIRRVAERKLAQLDAAPSVAFMKAPPGNDLKEYDGAWHVRINDQWRLTFKWGTHGPYDVKIEDPHQRK</sequence>
<dbReference type="PANTHER" id="PTHR40266:SF2">
    <property type="entry name" value="TOXIN HIGB-1"/>
    <property type="match status" value="1"/>
</dbReference>
<dbReference type="Proteomes" id="UP000297729">
    <property type="component" value="Unassembled WGS sequence"/>
</dbReference>
<dbReference type="EMBL" id="SPVG01000265">
    <property type="protein sequence ID" value="TFW13916.1"/>
    <property type="molecule type" value="Genomic_DNA"/>
</dbReference>
<protein>
    <submittedName>
        <fullName evidence="1">Plasmid maintenance system killer protein</fullName>
    </submittedName>
</protein>
<dbReference type="SUPFAM" id="SSF143011">
    <property type="entry name" value="RelE-like"/>
    <property type="match status" value="1"/>
</dbReference>
<proteinExistence type="predicted"/>
<reference evidence="1 2" key="1">
    <citation type="submission" date="2019-03" db="EMBL/GenBank/DDBJ databases">
        <title>Draft Genome Sequence of Duganella callidus sp. nov., a Novel Duganella Species Isolated from Cultivated Soil.</title>
        <authorList>
            <person name="Raths R."/>
            <person name="Peta V."/>
            <person name="Bucking H."/>
        </authorList>
    </citation>
    <scope>NUCLEOTIDE SEQUENCE [LARGE SCALE GENOMIC DNA]</scope>
    <source>
        <strain evidence="1 2">DN04</strain>
    </source>
</reference>
<name>A0A4Y9S1K8_9BURK</name>
<dbReference type="OrthoDB" id="9801102at2"/>
<dbReference type="PANTHER" id="PTHR40266">
    <property type="entry name" value="TOXIN HIGB-1"/>
    <property type="match status" value="1"/>
</dbReference>
<dbReference type="Gene3D" id="3.30.2310.20">
    <property type="entry name" value="RelE-like"/>
    <property type="match status" value="1"/>
</dbReference>